<dbReference type="Pfam" id="PF00994">
    <property type="entry name" value="MoCF_biosynth"/>
    <property type="match status" value="1"/>
</dbReference>
<comment type="pathway">
    <text evidence="3 11">Cofactor biosynthesis; molybdopterin biosynthesis.</text>
</comment>
<dbReference type="GO" id="GO:0046872">
    <property type="term" value="F:metal ion binding"/>
    <property type="evidence" value="ECO:0007669"/>
    <property type="project" value="UniProtKB-UniRule"/>
</dbReference>
<name>A0A4R3NTQ2_9HYPH</name>
<organism evidence="13 14">
    <name type="scientific">Martelella mediterranea</name>
    <dbReference type="NCBI Taxonomy" id="293089"/>
    <lineage>
        <taxon>Bacteria</taxon>
        <taxon>Pseudomonadati</taxon>
        <taxon>Pseudomonadota</taxon>
        <taxon>Alphaproteobacteria</taxon>
        <taxon>Hyphomicrobiales</taxon>
        <taxon>Aurantimonadaceae</taxon>
        <taxon>Martelella</taxon>
    </lineage>
</organism>
<dbReference type="InterPro" id="IPR036135">
    <property type="entry name" value="MoeA_linker/N_sf"/>
</dbReference>
<dbReference type="EC" id="2.10.1.1" evidence="11"/>
<dbReference type="SMART" id="SM00852">
    <property type="entry name" value="MoCF_biosynth"/>
    <property type="match status" value="1"/>
</dbReference>
<comment type="cofactor">
    <cofactor evidence="1 11">
        <name>Mg(2+)</name>
        <dbReference type="ChEBI" id="CHEBI:18420"/>
    </cofactor>
</comment>
<dbReference type="InterPro" id="IPR038987">
    <property type="entry name" value="MoeA-like"/>
</dbReference>
<dbReference type="PANTHER" id="PTHR10192">
    <property type="entry name" value="MOLYBDOPTERIN BIOSYNTHESIS PROTEIN"/>
    <property type="match status" value="1"/>
</dbReference>
<dbReference type="Gene3D" id="2.170.190.11">
    <property type="entry name" value="Molybdopterin biosynthesis moea protein, domain 3"/>
    <property type="match status" value="1"/>
</dbReference>
<evidence type="ECO:0000256" key="9">
    <source>
        <dbReference type="ARBA" id="ARBA00023150"/>
    </source>
</evidence>
<keyword evidence="8 11" id="KW-0460">Magnesium</keyword>
<keyword evidence="9 11" id="KW-0501">Molybdenum cofactor biosynthesis</keyword>
<dbReference type="InterPro" id="IPR036425">
    <property type="entry name" value="MoaB/Mog-like_dom_sf"/>
</dbReference>
<dbReference type="GO" id="GO:0006777">
    <property type="term" value="P:Mo-molybdopterin cofactor biosynthetic process"/>
    <property type="evidence" value="ECO:0007669"/>
    <property type="project" value="UniProtKB-UniRule"/>
</dbReference>
<dbReference type="SUPFAM" id="SSF63867">
    <property type="entry name" value="MoeA C-terminal domain-like"/>
    <property type="match status" value="1"/>
</dbReference>
<reference evidence="13 14" key="1">
    <citation type="submission" date="2019-03" db="EMBL/GenBank/DDBJ databases">
        <title>Freshwater and sediment microbial communities from various areas in North America, analyzing microbe dynamics in response to fracking.</title>
        <authorList>
            <person name="Lamendella R."/>
        </authorList>
    </citation>
    <scope>NUCLEOTIDE SEQUENCE [LARGE SCALE GENOMIC DNA]</scope>
    <source>
        <strain evidence="13 14">175.2</strain>
    </source>
</reference>
<dbReference type="AlphaFoldDB" id="A0A4R3NTQ2"/>
<dbReference type="FunFam" id="3.40.980.10:FF:000004">
    <property type="entry name" value="Molybdopterin molybdenumtransferase"/>
    <property type="match status" value="1"/>
</dbReference>
<dbReference type="SUPFAM" id="SSF53218">
    <property type="entry name" value="Molybdenum cofactor biosynthesis proteins"/>
    <property type="match status" value="1"/>
</dbReference>
<keyword evidence="14" id="KW-1185">Reference proteome</keyword>
<evidence type="ECO:0000256" key="10">
    <source>
        <dbReference type="ARBA" id="ARBA00047317"/>
    </source>
</evidence>
<dbReference type="InterPro" id="IPR001453">
    <property type="entry name" value="MoaB/Mog_dom"/>
</dbReference>
<evidence type="ECO:0000256" key="5">
    <source>
        <dbReference type="ARBA" id="ARBA00022505"/>
    </source>
</evidence>
<dbReference type="PROSITE" id="PS01079">
    <property type="entry name" value="MOCF_BIOSYNTHESIS_2"/>
    <property type="match status" value="1"/>
</dbReference>
<dbReference type="NCBIfam" id="TIGR00177">
    <property type="entry name" value="molyb_syn"/>
    <property type="match status" value="1"/>
</dbReference>
<comment type="catalytic activity">
    <reaction evidence="10">
        <text>adenylyl-molybdopterin + molybdate = Mo-molybdopterin + AMP + H(+)</text>
        <dbReference type="Rhea" id="RHEA:35047"/>
        <dbReference type="ChEBI" id="CHEBI:15378"/>
        <dbReference type="ChEBI" id="CHEBI:36264"/>
        <dbReference type="ChEBI" id="CHEBI:62727"/>
        <dbReference type="ChEBI" id="CHEBI:71302"/>
        <dbReference type="ChEBI" id="CHEBI:456215"/>
        <dbReference type="EC" id="2.10.1.1"/>
    </reaction>
</comment>
<evidence type="ECO:0000256" key="3">
    <source>
        <dbReference type="ARBA" id="ARBA00005046"/>
    </source>
</evidence>
<evidence type="ECO:0000259" key="12">
    <source>
        <dbReference type="SMART" id="SM00852"/>
    </source>
</evidence>
<dbReference type="PANTHER" id="PTHR10192:SF5">
    <property type="entry name" value="GEPHYRIN"/>
    <property type="match status" value="1"/>
</dbReference>
<feature type="domain" description="MoaB/Mog" evidence="12">
    <location>
        <begin position="181"/>
        <end position="320"/>
    </location>
</feature>
<protein>
    <recommendedName>
        <fullName evidence="11">Molybdopterin molybdenumtransferase</fullName>
        <ecNumber evidence="11">2.10.1.1</ecNumber>
    </recommendedName>
</protein>
<dbReference type="SUPFAM" id="SSF63882">
    <property type="entry name" value="MoeA N-terminal region -like"/>
    <property type="match status" value="1"/>
</dbReference>
<dbReference type="FunFam" id="2.170.190.11:FF:000001">
    <property type="entry name" value="Molybdopterin molybdenumtransferase"/>
    <property type="match status" value="1"/>
</dbReference>
<dbReference type="Pfam" id="PF03454">
    <property type="entry name" value="MoeA_C"/>
    <property type="match status" value="1"/>
</dbReference>
<proteinExistence type="inferred from homology"/>
<dbReference type="Gene3D" id="3.40.980.10">
    <property type="entry name" value="MoaB/Mog-like domain"/>
    <property type="match status" value="1"/>
</dbReference>
<evidence type="ECO:0000256" key="11">
    <source>
        <dbReference type="RuleBase" id="RU365090"/>
    </source>
</evidence>
<dbReference type="GO" id="GO:0061599">
    <property type="term" value="F:molybdopterin molybdotransferase activity"/>
    <property type="evidence" value="ECO:0007669"/>
    <property type="project" value="UniProtKB-UniRule"/>
</dbReference>
<comment type="similarity">
    <text evidence="4 11">Belongs to the MoeA family.</text>
</comment>
<comment type="function">
    <text evidence="2 11">Catalyzes the insertion of molybdate into adenylated molybdopterin with the concomitant release of AMP.</text>
</comment>
<evidence type="ECO:0000313" key="14">
    <source>
        <dbReference type="Proteomes" id="UP000295097"/>
    </source>
</evidence>
<dbReference type="UniPathway" id="UPA00344"/>
<evidence type="ECO:0000256" key="1">
    <source>
        <dbReference type="ARBA" id="ARBA00001946"/>
    </source>
</evidence>
<evidence type="ECO:0000313" key="13">
    <source>
        <dbReference type="EMBL" id="TCT39271.1"/>
    </source>
</evidence>
<dbReference type="InterPro" id="IPR005110">
    <property type="entry name" value="MoeA_linker/N"/>
</dbReference>
<accession>A0A4R3NTQ2</accession>
<evidence type="ECO:0000256" key="8">
    <source>
        <dbReference type="ARBA" id="ARBA00022842"/>
    </source>
</evidence>
<comment type="caution">
    <text evidence="13">The sequence shown here is derived from an EMBL/GenBank/DDBJ whole genome shotgun (WGS) entry which is preliminary data.</text>
</comment>
<dbReference type="InterPro" id="IPR008284">
    <property type="entry name" value="MoCF_biosynth_CS"/>
</dbReference>
<keyword evidence="7 11" id="KW-0479">Metal-binding</keyword>
<dbReference type="Pfam" id="PF03453">
    <property type="entry name" value="MoeA_N"/>
    <property type="match status" value="1"/>
</dbReference>
<gene>
    <name evidence="13" type="ORF">EDC90_101312</name>
</gene>
<evidence type="ECO:0000256" key="4">
    <source>
        <dbReference type="ARBA" id="ARBA00010763"/>
    </source>
</evidence>
<dbReference type="InterPro" id="IPR036688">
    <property type="entry name" value="MoeA_C_domain_IV_sf"/>
</dbReference>
<dbReference type="OrthoDB" id="9804758at2"/>
<dbReference type="EMBL" id="SMAR01000013">
    <property type="protein sequence ID" value="TCT39271.1"/>
    <property type="molecule type" value="Genomic_DNA"/>
</dbReference>
<evidence type="ECO:0000256" key="2">
    <source>
        <dbReference type="ARBA" id="ARBA00002901"/>
    </source>
</evidence>
<evidence type="ECO:0000256" key="7">
    <source>
        <dbReference type="ARBA" id="ARBA00022723"/>
    </source>
</evidence>
<dbReference type="NCBIfam" id="NF045515">
    <property type="entry name" value="Glp_gephyrin"/>
    <property type="match status" value="1"/>
</dbReference>
<evidence type="ECO:0000256" key="6">
    <source>
        <dbReference type="ARBA" id="ARBA00022679"/>
    </source>
</evidence>
<dbReference type="InterPro" id="IPR005111">
    <property type="entry name" value="MoeA_C_domain_IV"/>
</dbReference>
<keyword evidence="5 11" id="KW-0500">Molybdenum</keyword>
<dbReference type="CDD" id="cd00887">
    <property type="entry name" value="MoeA"/>
    <property type="match status" value="1"/>
</dbReference>
<dbReference type="GO" id="GO:0005829">
    <property type="term" value="C:cytosol"/>
    <property type="evidence" value="ECO:0007669"/>
    <property type="project" value="TreeGrafter"/>
</dbReference>
<dbReference type="Gene3D" id="3.90.105.10">
    <property type="entry name" value="Molybdopterin biosynthesis moea protein, domain 2"/>
    <property type="match status" value="1"/>
</dbReference>
<sequence length="403" mass="42453">MALSLLQVGEAKERISAAHKPISETENLNLNQLLGRIISRDILSRVTQPPFDASAMDGYAIHERDCGKEGISLEVIGEVSAGQVAGQTITAGQALRIFTGAPVPDGASAVIIQENTEQIDGRHIRITSAASEGANIRRSGQDFSNGQPLLKAGTQLNARSLSLAAAAGHGTLDVYRRPRIAILATGNELVPLGTLPGPGQISASGGIAIAALAQENGAEIIDLGIARDTRAEIQDSVKRAIAEKADVLLTIGGASVGDHDLIRPVLGGMGMELDFWKVAMRPGKPLMVGRLGEMLVLGLPGNPVSSFVCALLFAEPLLRKLGHLPPRNREASVLLEESMPTNGPRQHFMRGVFTDVSQTSVRALSSQDSSLLQALTQADCLIVRPSYASEAKAGDSVQIIRLA</sequence>
<keyword evidence="6 11" id="KW-0808">Transferase</keyword>
<dbReference type="Proteomes" id="UP000295097">
    <property type="component" value="Unassembled WGS sequence"/>
</dbReference>
<dbReference type="Gene3D" id="2.40.340.10">
    <property type="entry name" value="MoeA, C-terminal, domain IV"/>
    <property type="match status" value="1"/>
</dbReference>